<dbReference type="RefSeq" id="WP_369779825.1">
    <property type="nucleotide sequence ID" value="NZ_CP165727.1"/>
</dbReference>
<evidence type="ECO:0000256" key="1">
    <source>
        <dbReference type="SAM" id="Phobius"/>
    </source>
</evidence>
<name>A0AB39YDI2_9ACTN</name>
<protein>
    <submittedName>
        <fullName evidence="2">Uncharacterized protein</fullName>
    </submittedName>
</protein>
<sequence length="57" mass="5594">MLWYGMVNHISGLDFLGTTGERAAAPAPAPPAAAVAGLAAALAAAALALDAIRHAAR</sequence>
<keyword evidence="1" id="KW-0472">Membrane</keyword>
<evidence type="ECO:0000313" key="2">
    <source>
        <dbReference type="EMBL" id="XDV68284.1"/>
    </source>
</evidence>
<feature type="transmembrane region" description="Helical" evidence="1">
    <location>
        <begin position="32"/>
        <end position="52"/>
    </location>
</feature>
<keyword evidence="1" id="KW-0812">Transmembrane</keyword>
<proteinExistence type="predicted"/>
<reference evidence="2" key="1">
    <citation type="submission" date="2024-08" db="EMBL/GenBank/DDBJ databases">
        <authorList>
            <person name="Yu S.T."/>
        </authorList>
    </citation>
    <scope>NUCLEOTIDE SEQUENCE</scope>
    <source>
        <strain evidence="2">R33</strain>
    </source>
</reference>
<dbReference type="AlphaFoldDB" id="A0AB39YDI2"/>
<organism evidence="2">
    <name type="scientific">Streptomyces sp. R33</name>
    <dbReference type="NCBI Taxonomy" id="3238629"/>
    <lineage>
        <taxon>Bacteria</taxon>
        <taxon>Bacillati</taxon>
        <taxon>Actinomycetota</taxon>
        <taxon>Actinomycetes</taxon>
        <taxon>Kitasatosporales</taxon>
        <taxon>Streptomycetaceae</taxon>
        <taxon>Streptomyces</taxon>
    </lineage>
</organism>
<dbReference type="EMBL" id="CP165727">
    <property type="protein sequence ID" value="XDV68284.1"/>
    <property type="molecule type" value="Genomic_DNA"/>
</dbReference>
<accession>A0AB39YDI2</accession>
<keyword evidence="1" id="KW-1133">Transmembrane helix</keyword>
<gene>
    <name evidence="2" type="ORF">AB5J51_37825</name>
</gene>